<dbReference type="STRING" id="218672.SAMN04489759_101340"/>
<organism evidence="1 2">
    <name type="scientific">Sulfitobacter delicatus</name>
    <dbReference type="NCBI Taxonomy" id="218672"/>
    <lineage>
        <taxon>Bacteria</taxon>
        <taxon>Pseudomonadati</taxon>
        <taxon>Pseudomonadota</taxon>
        <taxon>Alphaproteobacteria</taxon>
        <taxon>Rhodobacterales</taxon>
        <taxon>Roseobacteraceae</taxon>
        <taxon>Sulfitobacter</taxon>
    </lineage>
</organism>
<dbReference type="Gene3D" id="1.10.3700.10">
    <property type="entry name" value="AGR C 984p-like"/>
    <property type="match status" value="1"/>
</dbReference>
<reference evidence="2" key="1">
    <citation type="submission" date="2016-10" db="EMBL/GenBank/DDBJ databases">
        <authorList>
            <person name="Varghese N."/>
            <person name="Submissions S."/>
        </authorList>
    </citation>
    <scope>NUCLEOTIDE SEQUENCE [LARGE SCALE GENOMIC DNA]</scope>
    <source>
        <strain evidence="2">DSM 16477</strain>
    </source>
</reference>
<protein>
    <recommendedName>
        <fullName evidence="3">Flagellar protein</fullName>
    </recommendedName>
</protein>
<dbReference type="InterPro" id="IPR023157">
    <property type="entry name" value="AGR-C-984p-like_sf"/>
</dbReference>
<gene>
    <name evidence="1" type="ORF">SAMN04489759_101340</name>
</gene>
<evidence type="ECO:0008006" key="3">
    <source>
        <dbReference type="Google" id="ProtNLM"/>
    </source>
</evidence>
<dbReference type="InterPro" id="IPR010626">
    <property type="entry name" value="DUF1217"/>
</dbReference>
<dbReference type="Pfam" id="PF06748">
    <property type="entry name" value="DUF1217"/>
    <property type="match status" value="1"/>
</dbReference>
<dbReference type="SUPFAM" id="SSF158837">
    <property type="entry name" value="AGR C 984p-like"/>
    <property type="match status" value="1"/>
</dbReference>
<dbReference type="RefSeq" id="WP_093738510.1">
    <property type="nucleotide sequence ID" value="NZ_FNBP01000001.1"/>
</dbReference>
<name>A0A1G7IAA9_9RHOB</name>
<evidence type="ECO:0000313" key="2">
    <source>
        <dbReference type="Proteomes" id="UP000199399"/>
    </source>
</evidence>
<dbReference type="AlphaFoldDB" id="A0A1G7IAA9"/>
<dbReference type="EMBL" id="FNBP01000001">
    <property type="protein sequence ID" value="SDF09543.1"/>
    <property type="molecule type" value="Genomic_DNA"/>
</dbReference>
<dbReference type="OrthoDB" id="7824597at2"/>
<dbReference type="Proteomes" id="UP000199399">
    <property type="component" value="Unassembled WGS sequence"/>
</dbReference>
<accession>A0A1G7IAA9</accession>
<proteinExistence type="predicted"/>
<sequence length="262" mass="29338">MYQPIIPIGGLAGWRFLQQTYDTQFETFSKSTELKRDTDYFRENIGAVTTAEELVSDRRLLSVTLGAFGLQDDLDNRYFIRKMLEEGTTNDDALANRFTDTRYKEMSEAFGFGPGEFLKVGEEGFVDAIVSRFETASFEVAAGEQDESMRIALYAQHEVADLAQSDSSNDAKWFTLMGDPPMRALFEKALNLPESIGQIDVDQQLGIFKDRAQSVFGTDQLSDFSDPELVQDLITKYVVRNQIASFSASMSGQSIALTLLQS</sequence>
<keyword evidence="2" id="KW-1185">Reference proteome</keyword>
<evidence type="ECO:0000313" key="1">
    <source>
        <dbReference type="EMBL" id="SDF09543.1"/>
    </source>
</evidence>